<evidence type="ECO:0000256" key="1">
    <source>
        <dbReference type="ARBA" id="ARBA00004571"/>
    </source>
</evidence>
<dbReference type="CDD" id="cd01347">
    <property type="entry name" value="ligand_gated_channel"/>
    <property type="match status" value="1"/>
</dbReference>
<dbReference type="EMBL" id="QBMN01000145">
    <property type="protein sequence ID" value="PZO36331.1"/>
    <property type="molecule type" value="Genomic_DNA"/>
</dbReference>
<feature type="signal peptide" evidence="16">
    <location>
        <begin position="1"/>
        <end position="24"/>
    </location>
</feature>
<dbReference type="SUPFAM" id="SSF56935">
    <property type="entry name" value="Porins"/>
    <property type="match status" value="1"/>
</dbReference>
<evidence type="ECO:0000256" key="11">
    <source>
        <dbReference type="ARBA" id="ARBA00023136"/>
    </source>
</evidence>
<keyword evidence="5" id="KW-0410">Iron transport</keyword>
<gene>
    <name evidence="20" type="ORF">DCF17_17420</name>
</gene>
<dbReference type="InterPro" id="IPR021731">
    <property type="entry name" value="AMIN_dom"/>
</dbReference>
<keyword evidence="8" id="KW-0408">Iron</keyword>
<dbReference type="PANTHER" id="PTHR32552">
    <property type="entry name" value="FERRICHROME IRON RECEPTOR-RELATED"/>
    <property type="match status" value="1"/>
</dbReference>
<dbReference type="Proteomes" id="UP000249081">
    <property type="component" value="Unassembled WGS sequence"/>
</dbReference>
<dbReference type="InterPro" id="IPR010105">
    <property type="entry name" value="TonB_sidphr_rcpt"/>
</dbReference>
<dbReference type="GO" id="GO:0015344">
    <property type="term" value="F:siderophore uptake transmembrane transporter activity"/>
    <property type="evidence" value="ECO:0007669"/>
    <property type="project" value="TreeGrafter"/>
</dbReference>
<evidence type="ECO:0000256" key="4">
    <source>
        <dbReference type="ARBA" id="ARBA00022452"/>
    </source>
</evidence>
<evidence type="ECO:0000256" key="16">
    <source>
        <dbReference type="SAM" id="SignalP"/>
    </source>
</evidence>
<evidence type="ECO:0000256" key="9">
    <source>
        <dbReference type="ARBA" id="ARBA00023065"/>
    </source>
</evidence>
<dbReference type="InterPro" id="IPR037066">
    <property type="entry name" value="Plug_dom_sf"/>
</dbReference>
<dbReference type="AlphaFoldDB" id="A0A2W4XKW1"/>
<name>A0A2W4XKW1_9CYAN</name>
<comment type="similarity">
    <text evidence="2 13 14">Belongs to the TonB-dependent receptor family.</text>
</comment>
<keyword evidence="6 13" id="KW-0812">Transmembrane</keyword>
<evidence type="ECO:0000259" key="19">
    <source>
        <dbReference type="Pfam" id="PF11741"/>
    </source>
</evidence>
<evidence type="ECO:0000256" key="12">
    <source>
        <dbReference type="ARBA" id="ARBA00023237"/>
    </source>
</evidence>
<dbReference type="GO" id="GO:0038023">
    <property type="term" value="F:signaling receptor activity"/>
    <property type="evidence" value="ECO:0007669"/>
    <property type="project" value="InterPro"/>
</dbReference>
<dbReference type="Pfam" id="PF00593">
    <property type="entry name" value="TonB_dep_Rec_b-barrel"/>
    <property type="match status" value="1"/>
</dbReference>
<dbReference type="GO" id="GO:0009279">
    <property type="term" value="C:cell outer membrane"/>
    <property type="evidence" value="ECO:0007669"/>
    <property type="project" value="UniProtKB-SubCell"/>
</dbReference>
<keyword evidence="11 13" id="KW-0472">Membrane</keyword>
<comment type="caution">
    <text evidence="20">The sequence shown here is derived from an EMBL/GenBank/DDBJ whole genome shotgun (WGS) entry which is preliminary data.</text>
</comment>
<evidence type="ECO:0000256" key="8">
    <source>
        <dbReference type="ARBA" id="ARBA00023004"/>
    </source>
</evidence>
<comment type="subcellular location">
    <subcellularLocation>
        <location evidence="1 13">Cell outer membrane</location>
        <topology evidence="1 13">Multi-pass membrane protein</topology>
    </subcellularLocation>
</comment>
<evidence type="ECO:0000256" key="5">
    <source>
        <dbReference type="ARBA" id="ARBA00022496"/>
    </source>
</evidence>
<evidence type="ECO:0000256" key="7">
    <source>
        <dbReference type="ARBA" id="ARBA00022729"/>
    </source>
</evidence>
<accession>A0A2W4XKW1</accession>
<keyword evidence="10 14" id="KW-0798">TonB box</keyword>
<feature type="domain" description="AMIN" evidence="19">
    <location>
        <begin position="53"/>
        <end position="145"/>
    </location>
</feature>
<keyword evidence="4 13" id="KW-1134">Transmembrane beta strand</keyword>
<evidence type="ECO:0000256" key="14">
    <source>
        <dbReference type="RuleBase" id="RU003357"/>
    </source>
</evidence>
<dbReference type="InterPro" id="IPR012910">
    <property type="entry name" value="Plug_dom"/>
</dbReference>
<feature type="domain" description="TonB-dependent receptor-like beta-barrel" evidence="17">
    <location>
        <begin position="362"/>
        <end position="796"/>
    </location>
</feature>
<evidence type="ECO:0000256" key="15">
    <source>
        <dbReference type="SAM" id="MobiDB-lite"/>
    </source>
</evidence>
<keyword evidence="20" id="KW-0675">Receptor</keyword>
<evidence type="ECO:0000259" key="17">
    <source>
        <dbReference type="Pfam" id="PF00593"/>
    </source>
</evidence>
<keyword evidence="12 13" id="KW-0998">Cell outer membrane</keyword>
<protein>
    <submittedName>
        <fullName evidence="20">TonB-dependent siderophore receptor</fullName>
    </submittedName>
</protein>
<evidence type="ECO:0000313" key="20">
    <source>
        <dbReference type="EMBL" id="PZO36331.1"/>
    </source>
</evidence>
<keyword evidence="3 13" id="KW-0813">Transport</keyword>
<dbReference type="Gene3D" id="2.40.170.20">
    <property type="entry name" value="TonB-dependent receptor, beta-barrel domain"/>
    <property type="match status" value="1"/>
</dbReference>
<dbReference type="FunFam" id="2.170.130.10:FF:000001">
    <property type="entry name" value="Catecholate siderophore TonB-dependent receptor"/>
    <property type="match status" value="1"/>
</dbReference>
<proteinExistence type="inferred from homology"/>
<evidence type="ECO:0000256" key="13">
    <source>
        <dbReference type="PROSITE-ProRule" id="PRU01360"/>
    </source>
</evidence>
<dbReference type="InterPro" id="IPR000531">
    <property type="entry name" value="Beta-barrel_TonB"/>
</dbReference>
<dbReference type="InterPro" id="IPR039426">
    <property type="entry name" value="TonB-dep_rcpt-like"/>
</dbReference>
<reference evidence="21" key="1">
    <citation type="submission" date="2018-04" db="EMBL/GenBank/DDBJ databases">
        <authorList>
            <person name="Cornet L."/>
        </authorList>
    </citation>
    <scope>NUCLEOTIDE SEQUENCE [LARGE SCALE GENOMIC DNA]</scope>
</reference>
<reference evidence="20 21" key="2">
    <citation type="submission" date="2018-06" db="EMBL/GenBank/DDBJ databases">
        <title>Metagenomic assembly of (sub)arctic Cyanobacteria and their associated microbiome from non-axenic cultures.</title>
        <authorList>
            <person name="Baurain D."/>
        </authorList>
    </citation>
    <scope>NUCLEOTIDE SEQUENCE [LARGE SCALE GENOMIC DNA]</scope>
    <source>
        <strain evidence="20">ULC041bin1</strain>
    </source>
</reference>
<dbReference type="NCBIfam" id="TIGR01783">
    <property type="entry name" value="TonB-siderophor"/>
    <property type="match status" value="1"/>
</dbReference>
<organism evidence="20 21">
    <name type="scientific">Shackletoniella antarctica</name>
    <dbReference type="NCBI Taxonomy" id="268115"/>
    <lineage>
        <taxon>Bacteria</taxon>
        <taxon>Bacillati</taxon>
        <taxon>Cyanobacteriota</taxon>
        <taxon>Cyanophyceae</taxon>
        <taxon>Oculatellales</taxon>
        <taxon>Oculatellaceae</taxon>
        <taxon>Shackletoniella</taxon>
    </lineage>
</organism>
<dbReference type="InterPro" id="IPR036942">
    <property type="entry name" value="Beta-barrel_TonB_sf"/>
</dbReference>
<evidence type="ECO:0000313" key="21">
    <source>
        <dbReference type="Proteomes" id="UP000249081"/>
    </source>
</evidence>
<feature type="domain" description="TonB-dependent receptor plug" evidence="18">
    <location>
        <begin position="190"/>
        <end position="289"/>
    </location>
</feature>
<keyword evidence="7 16" id="KW-0732">Signal</keyword>
<dbReference type="FunFam" id="2.40.170.20:FF:000005">
    <property type="entry name" value="TonB-dependent siderophore receptor"/>
    <property type="match status" value="1"/>
</dbReference>
<feature type="compositionally biased region" description="Polar residues" evidence="15">
    <location>
        <begin position="178"/>
        <end position="187"/>
    </location>
</feature>
<evidence type="ECO:0000256" key="2">
    <source>
        <dbReference type="ARBA" id="ARBA00009810"/>
    </source>
</evidence>
<keyword evidence="9" id="KW-0406">Ion transport</keyword>
<evidence type="ECO:0000256" key="3">
    <source>
        <dbReference type="ARBA" id="ARBA00022448"/>
    </source>
</evidence>
<evidence type="ECO:0000259" key="18">
    <source>
        <dbReference type="Pfam" id="PF07715"/>
    </source>
</evidence>
<dbReference type="PANTHER" id="PTHR32552:SF68">
    <property type="entry name" value="FERRICHROME OUTER MEMBRANE TRANSPORTER_PHAGE RECEPTOR"/>
    <property type="match status" value="1"/>
</dbReference>
<dbReference type="Gene3D" id="2.170.130.10">
    <property type="entry name" value="TonB-dependent receptor, plug domain"/>
    <property type="match status" value="1"/>
</dbReference>
<evidence type="ECO:0000256" key="6">
    <source>
        <dbReference type="ARBA" id="ARBA00022692"/>
    </source>
</evidence>
<feature type="chain" id="PRO_5015888033" evidence="16">
    <location>
        <begin position="25"/>
        <end position="827"/>
    </location>
</feature>
<dbReference type="Pfam" id="PF11741">
    <property type="entry name" value="AMIN"/>
    <property type="match status" value="1"/>
</dbReference>
<evidence type="ECO:0000256" key="10">
    <source>
        <dbReference type="ARBA" id="ARBA00023077"/>
    </source>
</evidence>
<dbReference type="PROSITE" id="PS52016">
    <property type="entry name" value="TONB_DEPENDENT_REC_3"/>
    <property type="match status" value="1"/>
</dbReference>
<sequence length="827" mass="90040">MGVRLQRLVLLAGWLALVPVAAQAETALSLVEVAQPSDQAVDLAQAATPITGVRVEPEGEGLRLVLDAAGALAEPTTEVVGNALVAEISNAVLALPEGESFEQFGPAEGIALVSVTSLEDNRVRVSITGNDGPPAVNVSAGAAGLVLAIVPGLGLASGDDDAIRIGVTGEGDEGYAPRNSSTATRTDTPLRDVPQSIQVIPRAVIEDRSVTELGDTLETAGSVVSAGGRGISVFGPGFLIRGFANRGGIYRDGIQSFSLAPLSTNDIERVEILRGPASVLFGQGEPGGIINLVSKQPLSEPRYEVGASVGSYDNYRGNLDLSGPLSEDRSVRYRLNLSYENYGSFRDLVNGERLLVSPTLTWDIGPSTSLNFYGQYAHDRETTDEGIPFTADGPLNVPRSRFVGEDFAEFSQDQFTLGYRLDHDFSDNWSLRHSTQYLQFSPQRVAAFYDSVDEVTGDIDRTEFFADGNYRRLFTNVETVGRFNTGSIGHQVLIGAEYRNVLEQPGFRTGGLPYPSINIFNPVYAGVPFPRETNFFRDDTINTIGIYAQDQVDLLPNLKLLAGLRYDSSDQFRTTQRLGQDRVEFTQTDSAFSPRLGIVYEPIEPISLYASYTRSFSPSFGAARNSDGSTFRPETGQQFEIGTKVDVTDTLSFNLALFDIRRQNVRNPDPNDRTLSIQTGEVASRGLELGLGGEILPGWNLTANYTLLDAFVSRDTRPTVGNQLANVSQNQFSLWSSYEIQEGSLQGLGAGLGLFYLDQRPGDLDNSFTLPSYFRTDAALFYRRDNWRAQLNVENLFNINYFTSSDEFQFANPGAPFTVTARVAVEF</sequence>
<dbReference type="Pfam" id="PF07715">
    <property type="entry name" value="Plug"/>
    <property type="match status" value="1"/>
</dbReference>
<dbReference type="GO" id="GO:0015891">
    <property type="term" value="P:siderophore transport"/>
    <property type="evidence" value="ECO:0007669"/>
    <property type="project" value="InterPro"/>
</dbReference>
<feature type="region of interest" description="Disordered" evidence="15">
    <location>
        <begin position="168"/>
        <end position="188"/>
    </location>
</feature>